<dbReference type="InterPro" id="IPR000717">
    <property type="entry name" value="PCI_dom"/>
</dbReference>
<protein>
    <submittedName>
        <fullName evidence="8">Cop9 signalosome complex subunit 1</fullName>
    </submittedName>
</protein>
<accession>A0A078A3K8</accession>
<keyword evidence="4" id="KW-0963">Cytoplasm</keyword>
<dbReference type="OrthoDB" id="311412at2759"/>
<dbReference type="PROSITE" id="PS50250">
    <property type="entry name" value="PCI"/>
    <property type="match status" value="1"/>
</dbReference>
<dbReference type="OMA" id="IYLQNWA"/>
<dbReference type="EMBL" id="CCKQ01005521">
    <property type="protein sequence ID" value="CDW76767.1"/>
    <property type="molecule type" value="Genomic_DNA"/>
</dbReference>
<comment type="subcellular location">
    <subcellularLocation>
        <location evidence="2">Cytoplasm</location>
    </subcellularLocation>
    <subcellularLocation>
        <location evidence="1">Nucleus</location>
    </subcellularLocation>
</comment>
<dbReference type="SUPFAM" id="SSF46785">
    <property type="entry name" value="Winged helix' DNA-binding domain"/>
    <property type="match status" value="1"/>
</dbReference>
<dbReference type="GO" id="GO:0005737">
    <property type="term" value="C:cytoplasm"/>
    <property type="evidence" value="ECO:0007669"/>
    <property type="project" value="UniProtKB-SubCell"/>
</dbReference>
<dbReference type="InterPro" id="IPR036390">
    <property type="entry name" value="WH_DNA-bd_sf"/>
</dbReference>
<evidence type="ECO:0000256" key="2">
    <source>
        <dbReference type="ARBA" id="ARBA00004496"/>
    </source>
</evidence>
<evidence type="ECO:0000256" key="6">
    <source>
        <dbReference type="ARBA" id="ARBA00023242"/>
    </source>
</evidence>
<evidence type="ECO:0000256" key="3">
    <source>
        <dbReference type="ARBA" id="ARBA00008793"/>
    </source>
</evidence>
<dbReference type="GO" id="GO:0008180">
    <property type="term" value="C:COP9 signalosome"/>
    <property type="evidence" value="ECO:0007669"/>
    <property type="project" value="UniProtKB-KW"/>
</dbReference>
<evidence type="ECO:0000256" key="4">
    <source>
        <dbReference type="ARBA" id="ARBA00022490"/>
    </source>
</evidence>
<dbReference type="SMART" id="SM00088">
    <property type="entry name" value="PINT"/>
    <property type="match status" value="1"/>
</dbReference>
<dbReference type="PANTHER" id="PTHR14145">
    <property type="entry name" value="26S PROTESOME SUBUNIT 6"/>
    <property type="match status" value="1"/>
</dbReference>
<dbReference type="Pfam" id="PF01399">
    <property type="entry name" value="PCI"/>
    <property type="match status" value="1"/>
</dbReference>
<dbReference type="Pfam" id="PF10602">
    <property type="entry name" value="RPN7"/>
    <property type="match status" value="1"/>
</dbReference>
<organism evidence="8 9">
    <name type="scientific">Stylonychia lemnae</name>
    <name type="common">Ciliate</name>
    <dbReference type="NCBI Taxonomy" id="5949"/>
    <lineage>
        <taxon>Eukaryota</taxon>
        <taxon>Sar</taxon>
        <taxon>Alveolata</taxon>
        <taxon>Ciliophora</taxon>
        <taxon>Intramacronucleata</taxon>
        <taxon>Spirotrichea</taxon>
        <taxon>Stichotrichia</taxon>
        <taxon>Sporadotrichida</taxon>
        <taxon>Oxytrichidae</taxon>
        <taxon>Stylonychinae</taxon>
        <taxon>Stylonychia</taxon>
    </lineage>
</organism>
<sequence length="432" mass="50103">METYPDSLSLKSYIQQYHGNTRYVRLLVIADKQFKLREEALKLCFEMAKTEKKLYFYFEALKILKRAFQDKLDQQPLPDFGQDPNFERTVQQEYRMEVKKKDQEIQQLQKSLLKDSIRIAMNELGNIHYQYGFTSEAIKAWIKSHDFSTQEDDLFNISFQIAQAAYESMNLSYLIKYSGEAEARDKLKNQKVTMQIKILDGLSSLLNDNHSQAAAKFSSIQVVDTYALLKYISQQDLAYYVIVCSLSSMKRSDLKSQIMNSSNYKNIMEQAPNASETIESLLNGRYMEFLTQLNQIQVALKFDPFLGHKIGQIIGEIRKKALIQYVTPYKVIDMREIAKAFDLSIEQIEAEIADLIVSKKIQAKIDSHSKLLYSRKDNDTLNSYKEAVALGRMFIRETEQAILRVQAFQMNKVLKGQNLGLTMEPSNDQHMY</sequence>
<dbReference type="Proteomes" id="UP000039865">
    <property type="component" value="Unassembled WGS sequence"/>
</dbReference>
<comment type="similarity">
    <text evidence="3">Belongs to the CSN1 family.</text>
</comment>
<evidence type="ECO:0000313" key="9">
    <source>
        <dbReference type="Proteomes" id="UP000039865"/>
    </source>
</evidence>
<dbReference type="AlphaFoldDB" id="A0A078A3K8"/>
<evidence type="ECO:0000313" key="8">
    <source>
        <dbReference type="EMBL" id="CDW76767.1"/>
    </source>
</evidence>
<dbReference type="InterPro" id="IPR019585">
    <property type="entry name" value="Rpn7/CSN1"/>
</dbReference>
<gene>
    <name evidence="8" type="primary">Contig16859.g17964</name>
    <name evidence="8" type="ORF">STYLEM_5730</name>
</gene>
<dbReference type="PANTHER" id="PTHR14145:SF2">
    <property type="entry name" value="COP9 SIGNALOSOME COMPLEX SUBUNIT 1"/>
    <property type="match status" value="1"/>
</dbReference>
<keyword evidence="5" id="KW-0736">Signalosome</keyword>
<reference evidence="8 9" key="1">
    <citation type="submission" date="2014-06" db="EMBL/GenBank/DDBJ databases">
        <authorList>
            <person name="Swart Estienne"/>
        </authorList>
    </citation>
    <scope>NUCLEOTIDE SEQUENCE [LARGE SCALE GENOMIC DNA]</scope>
    <source>
        <strain evidence="8 9">130c</strain>
    </source>
</reference>
<dbReference type="Gene3D" id="1.25.40.570">
    <property type="match status" value="1"/>
</dbReference>
<evidence type="ECO:0000256" key="5">
    <source>
        <dbReference type="ARBA" id="ARBA00022790"/>
    </source>
</evidence>
<keyword evidence="6" id="KW-0539">Nucleus</keyword>
<evidence type="ECO:0000259" key="7">
    <source>
        <dbReference type="PROSITE" id="PS50250"/>
    </source>
</evidence>
<evidence type="ECO:0000256" key="1">
    <source>
        <dbReference type="ARBA" id="ARBA00004123"/>
    </source>
</evidence>
<keyword evidence="9" id="KW-1185">Reference proteome</keyword>
<dbReference type="InParanoid" id="A0A078A3K8"/>
<name>A0A078A3K8_STYLE</name>
<proteinExistence type="inferred from homology"/>
<feature type="domain" description="PCI" evidence="7">
    <location>
        <begin position="210"/>
        <end position="379"/>
    </location>
</feature>
<dbReference type="InterPro" id="IPR045135">
    <property type="entry name" value="Rpn7_N"/>
</dbReference>